<accession>E3LUR4</accession>
<keyword evidence="1" id="KW-1133">Transmembrane helix</keyword>
<dbReference type="InParanoid" id="E3LUR4"/>
<evidence type="ECO:0000313" key="3">
    <source>
        <dbReference type="Proteomes" id="UP000008281"/>
    </source>
</evidence>
<evidence type="ECO:0000313" key="2">
    <source>
        <dbReference type="EMBL" id="EFP10900.1"/>
    </source>
</evidence>
<sequence>MDNEKNICEMLSSKRMDILPNTYSRGNKRLLRNLQFEHNFFCDSLSDFHKCKRKEELKSTQRQHYTRVVDNFEKVLNDLSNFHDAWWIDKAYYPIAVAAFADISSFSPMSLPAIFTLVISAFPVMFLLTFRLAFFAVGLIEVKFVYTDLKPLMTNELVIPDAVGMEVLKDRIVKVIKQICDLVSFLNRYGQWIRLAFWAPSPFQYVTLFITLFIGYECSLVVRTWRTEMLLTALMTTIFKLPKLKLKLITTTTLVTLSYKPGIAAPADGIYQNLKLGENMDNEKNICEMLSSKRMDILPNTYFGENERLLRNLQFEHNFFCRSLSNFHKCKWKEQLKSTQRKHYTKLVDRFENDVNDLSTFHDAWWIDKVYFPIAVAAFADISSFSPMSLPAIFTLAISAFPVVFLLTFRLAFFAVGLIEVKLMYTDLKPLMTNELVIPDAVGMEVLKDRIVKIIKQINDLVSFLNGYGQWIRLAFWAPSPFWYVTLFITLFIGYECSLG</sequence>
<dbReference type="EMBL" id="DS268415">
    <property type="protein sequence ID" value="EFP10900.1"/>
    <property type="molecule type" value="Genomic_DNA"/>
</dbReference>
<name>E3LUR4_CAERE</name>
<keyword evidence="3" id="KW-1185">Reference proteome</keyword>
<feature type="transmembrane region" description="Helical" evidence="1">
    <location>
        <begin position="393"/>
        <end position="419"/>
    </location>
</feature>
<protein>
    <submittedName>
        <fullName evidence="2">Uncharacterized protein</fullName>
    </submittedName>
</protein>
<feature type="transmembrane region" description="Helical" evidence="1">
    <location>
        <begin position="114"/>
        <end position="140"/>
    </location>
</feature>
<dbReference type="AlphaFoldDB" id="E3LUR4"/>
<dbReference type="Proteomes" id="UP000008281">
    <property type="component" value="Unassembled WGS sequence"/>
</dbReference>
<organism evidence="3">
    <name type="scientific">Caenorhabditis remanei</name>
    <name type="common">Caenorhabditis vulgaris</name>
    <dbReference type="NCBI Taxonomy" id="31234"/>
    <lineage>
        <taxon>Eukaryota</taxon>
        <taxon>Metazoa</taxon>
        <taxon>Ecdysozoa</taxon>
        <taxon>Nematoda</taxon>
        <taxon>Chromadorea</taxon>
        <taxon>Rhabditida</taxon>
        <taxon>Rhabditina</taxon>
        <taxon>Rhabditomorpha</taxon>
        <taxon>Rhabditoidea</taxon>
        <taxon>Rhabditidae</taxon>
        <taxon>Peloderinae</taxon>
        <taxon>Caenorhabditis</taxon>
    </lineage>
</organism>
<evidence type="ECO:0000256" key="1">
    <source>
        <dbReference type="SAM" id="Phobius"/>
    </source>
</evidence>
<gene>
    <name evidence="2" type="ORF">CRE_31118</name>
</gene>
<feature type="transmembrane region" description="Helical" evidence="1">
    <location>
        <begin position="203"/>
        <end position="222"/>
    </location>
</feature>
<feature type="transmembrane region" description="Helical" evidence="1">
    <location>
        <begin position="474"/>
        <end position="495"/>
    </location>
</feature>
<reference evidence="2" key="1">
    <citation type="submission" date="2007-07" db="EMBL/GenBank/DDBJ databases">
        <title>PCAP assembly of the Caenorhabditis remanei genome.</title>
        <authorList>
            <consortium name="The Caenorhabditis remanei Sequencing Consortium"/>
            <person name="Wilson R.K."/>
        </authorList>
    </citation>
    <scope>NUCLEOTIDE SEQUENCE [LARGE SCALE GENOMIC DNA]</scope>
    <source>
        <strain evidence="2">PB4641</strain>
    </source>
</reference>
<keyword evidence="1" id="KW-0472">Membrane</keyword>
<proteinExistence type="predicted"/>
<keyword evidence="1" id="KW-0812">Transmembrane</keyword>
<dbReference type="HOGENOM" id="CLU_545424_0_0_1"/>